<dbReference type="Pfam" id="PF01791">
    <property type="entry name" value="DeoC"/>
    <property type="match status" value="1"/>
</dbReference>
<comment type="caution">
    <text evidence="1">The sequence shown here is derived from an EMBL/GenBank/DDBJ whole genome shotgun (WGS) entry which is preliminary data.</text>
</comment>
<dbReference type="InterPro" id="IPR002915">
    <property type="entry name" value="DeoC/FbaB/LacD_aldolase"/>
</dbReference>
<dbReference type="PANTHER" id="PTHR47916:SF1">
    <property type="entry name" value="3-HYDROXY-5-PHOSPHONOOXYPENTANE-2,4-DIONE THIOLASE"/>
    <property type="match status" value="1"/>
</dbReference>
<dbReference type="InterPro" id="IPR050456">
    <property type="entry name" value="DeoC/FbaB_aldolase"/>
</dbReference>
<dbReference type="PANTHER" id="PTHR47916">
    <property type="entry name" value="FRUCTOSE-BISPHOSPHATE ALDOLASE CLASS 1"/>
    <property type="match status" value="1"/>
</dbReference>
<gene>
    <name evidence="1" type="ORF">CVO96_17265</name>
</gene>
<organism evidence="1 2">
    <name type="scientific">Deinococcus koreensis</name>
    <dbReference type="NCBI Taxonomy" id="2054903"/>
    <lineage>
        <taxon>Bacteria</taxon>
        <taxon>Thermotogati</taxon>
        <taxon>Deinococcota</taxon>
        <taxon>Deinococci</taxon>
        <taxon>Deinococcales</taxon>
        <taxon>Deinococcaceae</taxon>
        <taxon>Deinococcus</taxon>
    </lineage>
</organism>
<reference evidence="1 2" key="1">
    <citation type="submission" date="2018-01" db="EMBL/GenBank/DDBJ databases">
        <title>Deinococcus koreensis sp. nov., a radiation-resistant bacterium isolated from river water.</title>
        <authorList>
            <person name="Choi A."/>
        </authorList>
    </citation>
    <scope>NUCLEOTIDE SEQUENCE [LARGE SCALE GENOMIC DNA]</scope>
    <source>
        <strain evidence="1 2">SJW1-2</strain>
    </source>
</reference>
<dbReference type="SUPFAM" id="SSF51569">
    <property type="entry name" value="Aldolase"/>
    <property type="match status" value="1"/>
</dbReference>
<accession>A0A2K3UT51</accession>
<dbReference type="GO" id="GO:0016829">
    <property type="term" value="F:lyase activity"/>
    <property type="evidence" value="ECO:0007669"/>
    <property type="project" value="InterPro"/>
</dbReference>
<dbReference type="Gene3D" id="3.20.20.70">
    <property type="entry name" value="Aldolase class I"/>
    <property type="match status" value="1"/>
</dbReference>
<dbReference type="Proteomes" id="UP000236379">
    <property type="component" value="Unassembled WGS sequence"/>
</dbReference>
<dbReference type="EMBL" id="PPPD01000002">
    <property type="protein sequence ID" value="PNY79706.1"/>
    <property type="molecule type" value="Genomic_DNA"/>
</dbReference>
<keyword evidence="2" id="KW-1185">Reference proteome</keyword>
<evidence type="ECO:0000313" key="2">
    <source>
        <dbReference type="Proteomes" id="UP000236379"/>
    </source>
</evidence>
<sequence>MTISRVLPPDRAALIIPMDHGLTMGNLPGLEHPAGLLERLIAAGVDGTLLSPGLAGRLGARCREGGMSVTLTLDYQLWSDRAGTLEHISDVFPVCSVARARDLGADAVKLLMPYGLGTKVTREVLSLAASVAEDARTHDLPLVLEPLWMGPALGADEHDEVIVHGSRVAVELGADILKIPALGTGALREVLRWGVPTVFLGGARQDDPAALFARIREGIGLGARGVVVGRNVWQSPDMDQAIAALRGALQPQVPG</sequence>
<protein>
    <submittedName>
        <fullName evidence="1">Deoxyribose-phosphate aldolase</fullName>
    </submittedName>
</protein>
<dbReference type="RefSeq" id="WP_103313690.1">
    <property type="nucleotide sequence ID" value="NZ_PPPD01000002.1"/>
</dbReference>
<dbReference type="OrthoDB" id="5915071at2"/>
<proteinExistence type="predicted"/>
<dbReference type="InterPro" id="IPR013785">
    <property type="entry name" value="Aldolase_TIM"/>
</dbReference>
<dbReference type="AlphaFoldDB" id="A0A2K3UT51"/>
<dbReference type="SMART" id="SM01133">
    <property type="entry name" value="DeoC"/>
    <property type="match status" value="1"/>
</dbReference>
<name>A0A2K3UT51_9DEIO</name>
<evidence type="ECO:0000313" key="1">
    <source>
        <dbReference type="EMBL" id="PNY79706.1"/>
    </source>
</evidence>